<dbReference type="InterPro" id="IPR034061">
    <property type="entry name" value="Peptidases_S8_Autotransporter"/>
</dbReference>
<dbReference type="PROSITE" id="PS51892">
    <property type="entry name" value="SUBTILASE"/>
    <property type="match status" value="1"/>
</dbReference>
<dbReference type="Gene3D" id="3.40.50.200">
    <property type="entry name" value="Peptidase S8/S53 domain"/>
    <property type="match status" value="1"/>
</dbReference>
<evidence type="ECO:0000313" key="9">
    <source>
        <dbReference type="EMBL" id="PSH60445.1"/>
    </source>
</evidence>
<keyword evidence="5 6" id="KW-0720">Serine protease</keyword>
<gene>
    <name evidence="9" type="ORF">CU100_07155</name>
</gene>
<comment type="caution">
    <text evidence="9">The sequence shown here is derived from an EMBL/GenBank/DDBJ whole genome shotgun (WGS) entry which is preliminary data.</text>
</comment>
<dbReference type="InterPro" id="IPR015500">
    <property type="entry name" value="Peptidase_S8_subtilisin-rel"/>
</dbReference>
<dbReference type="Proteomes" id="UP000241158">
    <property type="component" value="Unassembled WGS sequence"/>
</dbReference>
<dbReference type="SMART" id="SM00869">
    <property type="entry name" value="Autotransporter"/>
    <property type="match status" value="1"/>
</dbReference>
<evidence type="ECO:0000256" key="3">
    <source>
        <dbReference type="ARBA" id="ARBA00022729"/>
    </source>
</evidence>
<dbReference type="PROSITE" id="PS51208">
    <property type="entry name" value="AUTOTRANSPORTER"/>
    <property type="match status" value="1"/>
</dbReference>
<dbReference type="CDD" id="cd04848">
    <property type="entry name" value="Peptidases_S8_Autotransporter_serine_protease_like"/>
    <property type="match status" value="1"/>
</dbReference>
<evidence type="ECO:0000256" key="4">
    <source>
        <dbReference type="ARBA" id="ARBA00022801"/>
    </source>
</evidence>
<evidence type="ECO:0000256" key="2">
    <source>
        <dbReference type="ARBA" id="ARBA00022670"/>
    </source>
</evidence>
<keyword evidence="3 7" id="KW-0732">Signal</keyword>
<dbReference type="InterPro" id="IPR023828">
    <property type="entry name" value="Peptidase_S8_Ser-AS"/>
</dbReference>
<feature type="active site" description="Charge relay system" evidence="6">
    <location>
        <position position="105"/>
    </location>
</feature>
<evidence type="ECO:0000256" key="7">
    <source>
        <dbReference type="SAM" id="SignalP"/>
    </source>
</evidence>
<dbReference type="NCBIfam" id="TIGR01414">
    <property type="entry name" value="autotrans_barl"/>
    <property type="match status" value="1"/>
</dbReference>
<dbReference type="InterPro" id="IPR012332">
    <property type="entry name" value="Autotransporter_pectin_lyase_C"/>
</dbReference>
<dbReference type="NCBIfam" id="TIGR02601">
    <property type="entry name" value="autotrns_rpt"/>
    <property type="match status" value="1"/>
</dbReference>
<keyword evidence="4 6" id="KW-0378">Hydrolase</keyword>
<dbReference type="Pfam" id="PF12951">
    <property type="entry name" value="PATR"/>
    <property type="match status" value="1"/>
</dbReference>
<dbReference type="Pfam" id="PF00082">
    <property type="entry name" value="Peptidase_S8"/>
    <property type="match status" value="1"/>
</dbReference>
<name>A0A2P7B1V0_9HYPH</name>
<dbReference type="Gene3D" id="2.40.128.130">
    <property type="entry name" value="Autotransporter beta-domain"/>
    <property type="match status" value="1"/>
</dbReference>
<sequence>MYAFSGADSARSPFSPSFQRTRCKLLSFVSAAAIAMAMTAVPAVAQELGKYFNADGSRTDNLDTAMQSWRDDPEFKGTWGFAAINAEAAFARGITGKGVTIGLLDSGTKVSHPEFKDKNIKVLSFTGAYADGTPFDIRGDDPKDGHGTKMAGLLGAARNGIPMMGLAYGADLVIGSTGLNDSHDLEFATRPYEYFKLVQEALVESGVRIISNSWGQSPGVTGSLNYLNGFYARAPKPSYLDAMADAANAGVIQVVAGYNERTANPAITPILPHYRPELEKNWVAVANLNAPEELGYSNKCGAAKYWCISAPGDGSTSTSLDDGYASAGGTSSATPHASATLALLMQRFPGLGNNEIRQIMLTTATDIGEAGADAKFGWGRIDIAKAMNGPAQFLSRFNANLGAGVSDTWSNDISQVALDQRQKEEKAEITAWAKRKGEKRWETGAPDPQKSETFIRLTERYMNVSPAAKKLLEDAIAANLPVGFSGQKLRAALASAEADPVASALLALYEKQHPDWTGPFSTATDYTNFLSAYKDERSLAMAIASADPSMAELIENASEYLSSESRTGYLSTKTYEAGLTKSGLGSLTLAGKNTYRGDTIIDGGELAIAEQASIISNAFVNDTGRFSVDGTAANVSVNKGGQLRVSGTGTTGDLVLNGGLASLDGSSGRVAVNSGGRLAGTGKLAELSANAGGAVAPGHSIGILRVDGDATFKPGSVYEVEVAGGGSDRIDAEGKAYLLGGIVSIRPEAGGKALSPSDLVALRDRPYTILTAGDGVTGMFDAVEPRYVFIGASLGYDAISVKATLGRNDVAFASLGSTYNERALLGGIDNSGFGNPLHDMIVVAENKEMPAAVALAINEGLIAPTLAGVLARDASAIGNAAQNRMRAAFNGVTVKEQATTAPLAFAPAQGTKTGDAFDAVTPPPATTALWGEAYGAFAHAAGDGNAAGYSRDTGGFVTGLDGVVAETWRMGVLAGYGNTSLDSGTSKASVDSYSVGLYGGTAWDNLRLSLGTALSQNEIDADRTAVFGDLVNRHSASYDAKSVQVFGELGYAVRSAYADFEPFAAASYVHLKTGGFQENGGISNLSGLGGTTDLTTTTLGLRASREFALSDRVSLTARGLLGWSHAFGDVTPAAKLAFAGGQPFDVKGLAVARDTGIVEAGFDFTLSPSKGISGNVTTLGLTYSGQFSESASNNALKADLTVRF</sequence>
<evidence type="ECO:0000259" key="8">
    <source>
        <dbReference type="PROSITE" id="PS51208"/>
    </source>
</evidence>
<protein>
    <recommendedName>
        <fullName evidence="8">Autotransporter domain-containing protein</fullName>
    </recommendedName>
</protein>
<dbReference type="AlphaFoldDB" id="A0A2P7B1V0"/>
<dbReference type="PANTHER" id="PTHR43806">
    <property type="entry name" value="PEPTIDASE S8"/>
    <property type="match status" value="1"/>
</dbReference>
<proteinExistence type="inferred from homology"/>
<evidence type="ECO:0000256" key="6">
    <source>
        <dbReference type="PROSITE-ProRule" id="PRU01240"/>
    </source>
</evidence>
<feature type="active site" description="Charge relay system" evidence="6">
    <location>
        <position position="146"/>
    </location>
</feature>
<feature type="domain" description="Autotransporter" evidence="8">
    <location>
        <begin position="922"/>
        <end position="1204"/>
    </location>
</feature>
<keyword evidence="10" id="KW-1185">Reference proteome</keyword>
<evidence type="ECO:0000256" key="1">
    <source>
        <dbReference type="ARBA" id="ARBA00011073"/>
    </source>
</evidence>
<feature type="active site" description="Charge relay system" evidence="6">
    <location>
        <position position="331"/>
    </location>
</feature>
<accession>A0A2P7B1V0</accession>
<dbReference type="SUPFAM" id="SSF103515">
    <property type="entry name" value="Autotransporter"/>
    <property type="match status" value="1"/>
</dbReference>
<dbReference type="OrthoDB" id="9804931at2"/>
<organism evidence="9 10">
    <name type="scientific">Phyllobacterium endophyticum</name>
    <dbReference type="NCBI Taxonomy" id="1149773"/>
    <lineage>
        <taxon>Bacteria</taxon>
        <taxon>Pseudomonadati</taxon>
        <taxon>Pseudomonadota</taxon>
        <taxon>Alphaproteobacteria</taxon>
        <taxon>Hyphomicrobiales</taxon>
        <taxon>Phyllobacteriaceae</taxon>
        <taxon>Phyllobacterium</taxon>
    </lineage>
</organism>
<dbReference type="InterPro" id="IPR050131">
    <property type="entry name" value="Peptidase_S8_subtilisin-like"/>
</dbReference>
<dbReference type="InterPro" id="IPR011050">
    <property type="entry name" value="Pectin_lyase_fold/virulence"/>
</dbReference>
<dbReference type="EMBL" id="PGGN01000001">
    <property type="protein sequence ID" value="PSH60445.1"/>
    <property type="molecule type" value="Genomic_DNA"/>
</dbReference>
<dbReference type="PROSITE" id="PS00138">
    <property type="entry name" value="SUBTILASE_SER"/>
    <property type="match status" value="1"/>
</dbReference>
<dbReference type="PRINTS" id="PR00723">
    <property type="entry name" value="SUBTILISIN"/>
</dbReference>
<dbReference type="SUPFAM" id="SSF52743">
    <property type="entry name" value="Subtilisin-like"/>
    <property type="match status" value="1"/>
</dbReference>
<reference evidence="10" key="1">
    <citation type="submission" date="2017-11" db="EMBL/GenBank/DDBJ databases">
        <authorList>
            <person name="Kuznetsova I."/>
            <person name="Sazanova A."/>
            <person name="Chirak E."/>
            <person name="Safronova V."/>
            <person name="Willems A."/>
        </authorList>
    </citation>
    <scope>NUCLEOTIDE SEQUENCE [LARGE SCALE GENOMIC DNA]</scope>
    <source>
        <strain evidence="10">PEPV15</strain>
    </source>
</reference>
<evidence type="ECO:0000313" key="10">
    <source>
        <dbReference type="Proteomes" id="UP000241158"/>
    </source>
</evidence>
<dbReference type="GO" id="GO:0019867">
    <property type="term" value="C:outer membrane"/>
    <property type="evidence" value="ECO:0007669"/>
    <property type="project" value="InterPro"/>
</dbReference>
<comment type="similarity">
    <text evidence="1 6">Belongs to the peptidase S8 family.</text>
</comment>
<feature type="chain" id="PRO_5015111884" description="Autotransporter domain-containing protein" evidence="7">
    <location>
        <begin position="46"/>
        <end position="1204"/>
    </location>
</feature>
<evidence type="ECO:0000256" key="5">
    <source>
        <dbReference type="ARBA" id="ARBA00022825"/>
    </source>
</evidence>
<dbReference type="InterPro" id="IPR000209">
    <property type="entry name" value="Peptidase_S8/S53_dom"/>
</dbReference>
<dbReference type="GO" id="GO:0004252">
    <property type="term" value="F:serine-type endopeptidase activity"/>
    <property type="evidence" value="ECO:0007669"/>
    <property type="project" value="UniProtKB-UniRule"/>
</dbReference>
<dbReference type="InterPro" id="IPR036709">
    <property type="entry name" value="Autotransporte_beta_dom_sf"/>
</dbReference>
<dbReference type="GO" id="GO:0006508">
    <property type="term" value="P:proteolysis"/>
    <property type="evidence" value="ECO:0007669"/>
    <property type="project" value="UniProtKB-KW"/>
</dbReference>
<dbReference type="PANTHER" id="PTHR43806:SF11">
    <property type="entry name" value="CEREVISIN-RELATED"/>
    <property type="match status" value="1"/>
</dbReference>
<dbReference type="InterPro" id="IPR005546">
    <property type="entry name" value="Autotransporte_beta"/>
</dbReference>
<dbReference type="InterPro" id="IPR036852">
    <property type="entry name" value="Peptidase_S8/S53_dom_sf"/>
</dbReference>
<dbReference type="InterPro" id="IPR006315">
    <property type="entry name" value="OM_autotransptr_brl_dom"/>
</dbReference>
<keyword evidence="2 6" id="KW-0645">Protease</keyword>
<dbReference type="Gene3D" id="2.160.20.20">
    <property type="match status" value="1"/>
</dbReference>
<dbReference type="Pfam" id="PF03797">
    <property type="entry name" value="Autotransporter"/>
    <property type="match status" value="1"/>
</dbReference>
<feature type="signal peptide" evidence="7">
    <location>
        <begin position="1"/>
        <end position="45"/>
    </location>
</feature>
<dbReference type="SUPFAM" id="SSF51126">
    <property type="entry name" value="Pectin lyase-like"/>
    <property type="match status" value="1"/>
</dbReference>
<dbReference type="InterPro" id="IPR013425">
    <property type="entry name" value="Autotrns_rpt"/>
</dbReference>